<feature type="non-terminal residue" evidence="1">
    <location>
        <position position="50"/>
    </location>
</feature>
<name>X0ZGB4_9ZZZZ</name>
<dbReference type="Gene3D" id="3.40.630.10">
    <property type="entry name" value="Zn peptidases"/>
    <property type="match status" value="1"/>
</dbReference>
<gene>
    <name evidence="1" type="ORF">S01H1_83703</name>
</gene>
<dbReference type="AlphaFoldDB" id="X0ZGB4"/>
<proteinExistence type="predicted"/>
<evidence type="ECO:0000313" key="1">
    <source>
        <dbReference type="EMBL" id="GAG47371.1"/>
    </source>
</evidence>
<dbReference type="EMBL" id="BARS01056961">
    <property type="protein sequence ID" value="GAG47371.1"/>
    <property type="molecule type" value="Genomic_DNA"/>
</dbReference>
<comment type="caution">
    <text evidence="1">The sequence shown here is derived from an EMBL/GenBank/DDBJ whole genome shotgun (WGS) entry which is preliminary data.</text>
</comment>
<sequence length="50" mass="5565">MEVENLLADLIKIQSVNPPGGEIAVAKYLKHLFDEYRIPNEIIESSPGRG</sequence>
<protein>
    <recommendedName>
        <fullName evidence="2">Peptidase M20 dimerisation domain-containing protein</fullName>
    </recommendedName>
</protein>
<organism evidence="1">
    <name type="scientific">marine sediment metagenome</name>
    <dbReference type="NCBI Taxonomy" id="412755"/>
    <lineage>
        <taxon>unclassified sequences</taxon>
        <taxon>metagenomes</taxon>
        <taxon>ecological metagenomes</taxon>
    </lineage>
</organism>
<accession>X0ZGB4</accession>
<evidence type="ECO:0008006" key="2">
    <source>
        <dbReference type="Google" id="ProtNLM"/>
    </source>
</evidence>
<reference evidence="1" key="1">
    <citation type="journal article" date="2014" name="Front. Microbiol.">
        <title>High frequency of phylogenetically diverse reductive dehalogenase-homologous genes in deep subseafloor sedimentary metagenomes.</title>
        <authorList>
            <person name="Kawai M."/>
            <person name="Futagami T."/>
            <person name="Toyoda A."/>
            <person name="Takaki Y."/>
            <person name="Nishi S."/>
            <person name="Hori S."/>
            <person name="Arai W."/>
            <person name="Tsubouchi T."/>
            <person name="Morono Y."/>
            <person name="Uchiyama I."/>
            <person name="Ito T."/>
            <person name="Fujiyama A."/>
            <person name="Inagaki F."/>
            <person name="Takami H."/>
        </authorList>
    </citation>
    <scope>NUCLEOTIDE SEQUENCE</scope>
    <source>
        <strain evidence="1">Expedition CK06-06</strain>
    </source>
</reference>